<evidence type="ECO:0000256" key="1">
    <source>
        <dbReference type="SAM" id="MobiDB-lite"/>
    </source>
</evidence>
<name>A0A7R7XA67_9EURO</name>
<keyword evidence="3" id="KW-1185">Reference proteome</keyword>
<reference evidence="2" key="1">
    <citation type="submission" date="2021-01" db="EMBL/GenBank/DDBJ databases">
        <authorList>
            <consortium name="Aspergillus puulaauensis MK2 genome sequencing consortium"/>
            <person name="Kazuki M."/>
            <person name="Futagami T."/>
        </authorList>
    </citation>
    <scope>NUCLEOTIDE SEQUENCE</scope>
    <source>
        <strain evidence="2">MK2</strain>
    </source>
</reference>
<dbReference type="Proteomes" id="UP000654913">
    <property type="component" value="Chromosome 1"/>
</dbReference>
<gene>
    <name evidence="2" type="ORF">APUU_10353A</name>
</gene>
<dbReference type="EMBL" id="AP024443">
    <property type="protein sequence ID" value="BCS17525.1"/>
    <property type="molecule type" value="Genomic_DNA"/>
</dbReference>
<dbReference type="RefSeq" id="XP_041549719.1">
    <property type="nucleotide sequence ID" value="XM_041699852.1"/>
</dbReference>
<sequence length="74" mass="7723">MADNILNQVQGATNNPMAQSAKNKGQEFVSNKISGNKDQQGQGGQGGQGEKKSSNPLKSAMDKAKEKFTGGPSE</sequence>
<proteinExistence type="predicted"/>
<dbReference type="GeneID" id="64967530"/>
<dbReference type="KEGG" id="apuu:APUU_10353A"/>
<protein>
    <recommendedName>
        <fullName evidence="4">Heat shock protein 9/12-domain-containing protein</fullName>
    </recommendedName>
</protein>
<evidence type="ECO:0008006" key="4">
    <source>
        <dbReference type="Google" id="ProtNLM"/>
    </source>
</evidence>
<reference evidence="2" key="2">
    <citation type="submission" date="2021-02" db="EMBL/GenBank/DDBJ databases">
        <title>Aspergillus puulaauensis MK2 genome sequence.</title>
        <authorList>
            <person name="Futagami T."/>
            <person name="Mori K."/>
            <person name="Kadooka C."/>
            <person name="Tanaka T."/>
        </authorList>
    </citation>
    <scope>NUCLEOTIDE SEQUENCE</scope>
    <source>
        <strain evidence="2">MK2</strain>
    </source>
</reference>
<evidence type="ECO:0000313" key="3">
    <source>
        <dbReference type="Proteomes" id="UP000654913"/>
    </source>
</evidence>
<accession>A0A7R7XA67</accession>
<dbReference type="AlphaFoldDB" id="A0A7R7XA67"/>
<organism evidence="2 3">
    <name type="scientific">Aspergillus puulaauensis</name>
    <dbReference type="NCBI Taxonomy" id="1220207"/>
    <lineage>
        <taxon>Eukaryota</taxon>
        <taxon>Fungi</taxon>
        <taxon>Dikarya</taxon>
        <taxon>Ascomycota</taxon>
        <taxon>Pezizomycotina</taxon>
        <taxon>Eurotiomycetes</taxon>
        <taxon>Eurotiomycetidae</taxon>
        <taxon>Eurotiales</taxon>
        <taxon>Aspergillaceae</taxon>
        <taxon>Aspergillus</taxon>
    </lineage>
</organism>
<feature type="region of interest" description="Disordered" evidence="1">
    <location>
        <begin position="1"/>
        <end position="74"/>
    </location>
</feature>
<feature type="compositionally biased region" description="Polar residues" evidence="1">
    <location>
        <begin position="1"/>
        <end position="38"/>
    </location>
</feature>
<evidence type="ECO:0000313" key="2">
    <source>
        <dbReference type="EMBL" id="BCS17525.1"/>
    </source>
</evidence>